<dbReference type="KEGG" id="hty:BN2458_PEG1868"/>
<gene>
    <name evidence="1" type="ORF">BN2458_PEG1868</name>
</gene>
<reference evidence="2" key="1">
    <citation type="submission" date="2015-11" db="EMBL/GenBank/DDBJ databases">
        <authorList>
            <person name="Anvar S.Y."/>
        </authorList>
    </citation>
    <scope>NUCLEOTIDE SEQUENCE [LARGE SCALE GENOMIC DNA]</scope>
</reference>
<organism evidence="1 2">
    <name type="scientific">Helicobacter typhlonius</name>
    <dbReference type="NCBI Taxonomy" id="76936"/>
    <lineage>
        <taxon>Bacteria</taxon>
        <taxon>Pseudomonadati</taxon>
        <taxon>Campylobacterota</taxon>
        <taxon>Epsilonproteobacteria</taxon>
        <taxon>Campylobacterales</taxon>
        <taxon>Helicobacteraceae</taxon>
        <taxon>Helicobacter</taxon>
    </lineage>
</organism>
<sequence>MTYTKYYNIPLGTMIGASDRKSLFGLWFEGQKYIAPIQEAQQKELPVFKQQSNG</sequence>
<evidence type="ECO:0000313" key="1">
    <source>
        <dbReference type="EMBL" id="CUU40751.1"/>
    </source>
</evidence>
<dbReference type="PATRIC" id="fig|76936.10.peg.1822"/>
<dbReference type="RefSeq" id="WP_197631360.1">
    <property type="nucleotide sequence ID" value="NZ_CAJTQN010000001.1"/>
</dbReference>
<dbReference type="EMBL" id="LN907858">
    <property type="protein sequence ID" value="CUU40751.1"/>
    <property type="molecule type" value="Genomic_DNA"/>
</dbReference>
<dbReference type="Proteomes" id="UP000064525">
    <property type="component" value="Chromosome I"/>
</dbReference>
<name>A0A0S4PWP9_9HELI</name>
<accession>A0A0S4PWP9</accession>
<protein>
    <submittedName>
        <fullName evidence="1">Uncharacterized protein</fullName>
    </submittedName>
</protein>
<proteinExistence type="predicted"/>
<dbReference type="GeneID" id="78152290"/>
<evidence type="ECO:0000313" key="2">
    <source>
        <dbReference type="Proteomes" id="UP000064525"/>
    </source>
</evidence>
<dbReference type="AlphaFoldDB" id="A0A0S4PWP9"/>